<protein>
    <submittedName>
        <fullName evidence="3">Putative ATPase (AAA+ superfamily)</fullName>
    </submittedName>
</protein>
<dbReference type="SUPFAM" id="SSF46785">
    <property type="entry name" value="Winged helix' DNA-binding domain"/>
    <property type="match status" value="1"/>
</dbReference>
<evidence type="ECO:0000259" key="1">
    <source>
        <dbReference type="Pfam" id="PF01637"/>
    </source>
</evidence>
<evidence type="ECO:0000313" key="4">
    <source>
        <dbReference type="Proteomes" id="UP000010469"/>
    </source>
</evidence>
<dbReference type="RefSeq" id="WP_015232623.1">
    <property type="nucleotide sequence ID" value="NC_019791.1"/>
</dbReference>
<evidence type="ECO:0000259" key="2">
    <source>
        <dbReference type="Pfam" id="PF21100"/>
    </source>
</evidence>
<gene>
    <name evidence="3" type="ordered locus">Calag_1004</name>
</gene>
<organism evidence="3 4">
    <name type="scientific">Caldisphaera lagunensis (strain DSM 15908 / JCM 11604 / ANMR 0165 / IC-154)</name>
    <dbReference type="NCBI Taxonomy" id="1056495"/>
    <lineage>
        <taxon>Archaea</taxon>
        <taxon>Thermoproteota</taxon>
        <taxon>Thermoprotei</taxon>
        <taxon>Acidilobales</taxon>
        <taxon>Caldisphaeraceae</taxon>
        <taxon>Caldisphaera</taxon>
    </lineage>
</organism>
<dbReference type="InParanoid" id="L0AA41"/>
<dbReference type="GO" id="GO:0005524">
    <property type="term" value="F:ATP binding"/>
    <property type="evidence" value="ECO:0007669"/>
    <property type="project" value="InterPro"/>
</dbReference>
<dbReference type="STRING" id="1056495.Calag_1004"/>
<dbReference type="HOGENOM" id="CLU_061108_0_0_2"/>
<reference evidence="4" key="1">
    <citation type="submission" date="2012-03" db="EMBL/GenBank/DDBJ databases">
        <title>Complete genome of Caldisphaera lagunensis DSM 15908.</title>
        <authorList>
            <person name="Lucas S."/>
            <person name="Copeland A."/>
            <person name="Lapidus A."/>
            <person name="Glavina del Rio T."/>
            <person name="Dalin E."/>
            <person name="Tice H."/>
            <person name="Bruce D."/>
            <person name="Goodwin L."/>
            <person name="Pitluck S."/>
            <person name="Peters L."/>
            <person name="Mikhailova N."/>
            <person name="Teshima H."/>
            <person name="Kyrpides N."/>
            <person name="Mavromatis K."/>
            <person name="Ivanova N."/>
            <person name="Brettin T."/>
            <person name="Detter J.C."/>
            <person name="Han C."/>
            <person name="Larimer F."/>
            <person name="Land M."/>
            <person name="Hauser L."/>
            <person name="Markowitz V."/>
            <person name="Cheng J.-F."/>
            <person name="Hugenholtz P."/>
            <person name="Woyke T."/>
            <person name="Wu D."/>
            <person name="Spring S."/>
            <person name="Schroeder M."/>
            <person name="Brambilla E."/>
            <person name="Klenk H.-P."/>
            <person name="Eisen J.A."/>
        </authorList>
    </citation>
    <scope>NUCLEOTIDE SEQUENCE [LARGE SCALE GENOMIC DNA]</scope>
    <source>
        <strain evidence="4">DSM 15908 / JCM 11604 / IC-154</strain>
    </source>
</reference>
<feature type="domain" description="MCM C-terminal" evidence="2">
    <location>
        <begin position="284"/>
        <end position="346"/>
    </location>
</feature>
<dbReference type="eggNOG" id="arCOG03169">
    <property type="taxonomic scope" value="Archaea"/>
</dbReference>
<dbReference type="SUPFAM" id="SSF52540">
    <property type="entry name" value="P-loop containing nucleoside triphosphate hydrolases"/>
    <property type="match status" value="1"/>
</dbReference>
<dbReference type="InterPro" id="IPR027417">
    <property type="entry name" value="P-loop_NTPase"/>
</dbReference>
<dbReference type="InterPro" id="IPR036388">
    <property type="entry name" value="WH-like_DNA-bd_sf"/>
</dbReference>
<dbReference type="PANTHER" id="PTHR34301:SF8">
    <property type="entry name" value="ATPASE DOMAIN-CONTAINING PROTEIN"/>
    <property type="match status" value="1"/>
</dbReference>
<dbReference type="InterPro" id="IPR036390">
    <property type="entry name" value="WH_DNA-bd_sf"/>
</dbReference>
<evidence type="ECO:0000313" key="3">
    <source>
        <dbReference type="EMBL" id="AFZ70726.1"/>
    </source>
</evidence>
<dbReference type="GeneID" id="14212264"/>
<dbReference type="PANTHER" id="PTHR34301">
    <property type="entry name" value="DNA-BINDING PROTEIN-RELATED"/>
    <property type="match status" value="1"/>
</dbReference>
<dbReference type="Proteomes" id="UP000010469">
    <property type="component" value="Chromosome"/>
</dbReference>
<dbReference type="InterPro" id="IPR011579">
    <property type="entry name" value="ATPase_dom"/>
</dbReference>
<dbReference type="KEGG" id="clg:Calag_1004"/>
<keyword evidence="4" id="KW-1185">Reference proteome</keyword>
<dbReference type="Gene3D" id="1.10.8.60">
    <property type="match status" value="1"/>
</dbReference>
<name>L0AA41_CALLD</name>
<dbReference type="InterPro" id="IPR048907">
    <property type="entry name" value="WHD_MCM_arc"/>
</dbReference>
<dbReference type="Gene3D" id="3.40.50.300">
    <property type="entry name" value="P-loop containing nucleotide triphosphate hydrolases"/>
    <property type="match status" value="1"/>
</dbReference>
<sequence length="357" mass="42334">MLFDITPKHNRKDFFDREEEIEKLKELRTPILLVLGLRRTGKSSLIRISLNELNLPYIYLDLRMFEQNNYLSYKEFSLELQNEINKLANKFPYLIDFLKEIQGIKIFGNEIKFNWKKKERPSFSSILSAMEKIRKKVIIVLDEAQELIKLKGINILPSLAYAYDNLKNIKIILSGSEMGMLYEFLKIDDPNSPLYGRAFSTIELKPFNREKAIEFLKRGFEEINIDFKDYETVYEKIGGIPGWLTYFGFTYMEKKDLEESINLTLEYAKKLIIKEFNNFLIGREVARKRYETIMNLLKECKTWSDVKKALELEEGIEISDSEVYNYLMQLMKHSWIKKENRNYCVSEPLISQAFRLS</sequence>
<dbReference type="Pfam" id="PF01637">
    <property type="entry name" value="ATPase_2"/>
    <property type="match status" value="1"/>
</dbReference>
<dbReference type="OrthoDB" id="132045at2157"/>
<dbReference type="Gene3D" id="1.10.10.10">
    <property type="entry name" value="Winged helix-like DNA-binding domain superfamily/Winged helix DNA-binding domain"/>
    <property type="match status" value="1"/>
</dbReference>
<dbReference type="EMBL" id="CP003378">
    <property type="protein sequence ID" value="AFZ70726.1"/>
    <property type="molecule type" value="Genomic_DNA"/>
</dbReference>
<dbReference type="AlphaFoldDB" id="L0AA41"/>
<feature type="domain" description="ATPase" evidence="1">
    <location>
        <begin position="14"/>
        <end position="246"/>
    </location>
</feature>
<dbReference type="Pfam" id="PF21100">
    <property type="entry name" value="WHD_MCM"/>
    <property type="match status" value="1"/>
</dbReference>
<accession>L0AA41</accession>
<proteinExistence type="predicted"/>